<feature type="transmembrane region" description="Helical" evidence="3">
    <location>
        <begin position="186"/>
        <end position="203"/>
    </location>
</feature>
<dbReference type="PROSITE" id="PS50850">
    <property type="entry name" value="MFS"/>
    <property type="match status" value="1"/>
</dbReference>
<proteinExistence type="predicted"/>
<feature type="transmembrane region" description="Helical" evidence="3">
    <location>
        <begin position="124"/>
        <end position="146"/>
    </location>
</feature>
<feature type="transmembrane region" description="Helical" evidence="3">
    <location>
        <begin position="223"/>
        <end position="243"/>
    </location>
</feature>
<feature type="transmembrane region" description="Helical" evidence="3">
    <location>
        <begin position="327"/>
        <end position="350"/>
    </location>
</feature>
<evidence type="ECO:0000313" key="5">
    <source>
        <dbReference type="EMBL" id="BDB99041.1"/>
    </source>
</evidence>
<dbReference type="KEGG" id="scas:SACC_20580"/>
<feature type="domain" description="Major facilitator superfamily (MFS) profile" evidence="4">
    <location>
        <begin position="1"/>
        <end position="356"/>
    </location>
</feature>
<keyword evidence="3" id="KW-0812">Transmembrane</keyword>
<dbReference type="Pfam" id="PF07690">
    <property type="entry name" value="MFS_1"/>
    <property type="match status" value="1"/>
</dbReference>
<dbReference type="EMBL" id="AP025226">
    <property type="protein sequence ID" value="BDB99041.1"/>
    <property type="molecule type" value="Genomic_DNA"/>
</dbReference>
<keyword evidence="2" id="KW-1003">Cell membrane</keyword>
<feature type="transmembrane region" description="Helical" evidence="3">
    <location>
        <begin position="304"/>
        <end position="321"/>
    </location>
</feature>
<dbReference type="RefSeq" id="WP_229569393.1">
    <property type="nucleotide sequence ID" value="NZ_AP025226.1"/>
</dbReference>
<dbReference type="InterPro" id="IPR020846">
    <property type="entry name" value="MFS_dom"/>
</dbReference>
<comment type="subcellular location">
    <subcellularLocation>
        <location evidence="1">Cell inner membrane</location>
        <topology evidence="1">Multi-pass membrane protein</topology>
    </subcellularLocation>
</comment>
<evidence type="ECO:0000256" key="1">
    <source>
        <dbReference type="ARBA" id="ARBA00004429"/>
    </source>
</evidence>
<dbReference type="InterPro" id="IPR036259">
    <property type="entry name" value="MFS_trans_sf"/>
</dbReference>
<accession>A0AAQ4CTB0</accession>
<feature type="transmembrane region" description="Helical" evidence="3">
    <location>
        <begin position="152"/>
        <end position="174"/>
    </location>
</feature>
<evidence type="ECO:0000256" key="3">
    <source>
        <dbReference type="SAM" id="Phobius"/>
    </source>
</evidence>
<dbReference type="GO" id="GO:0022857">
    <property type="term" value="F:transmembrane transporter activity"/>
    <property type="evidence" value="ECO:0007669"/>
    <property type="project" value="InterPro"/>
</dbReference>
<dbReference type="InterPro" id="IPR011701">
    <property type="entry name" value="MFS"/>
</dbReference>
<dbReference type="SUPFAM" id="SSF103473">
    <property type="entry name" value="MFS general substrate transporter"/>
    <property type="match status" value="1"/>
</dbReference>
<keyword evidence="3" id="KW-0472">Membrane</keyword>
<feature type="transmembrane region" description="Helical" evidence="3">
    <location>
        <begin position="64"/>
        <end position="83"/>
    </location>
</feature>
<dbReference type="PANTHER" id="PTHR43702:SF3">
    <property type="entry name" value="PROTEIN TSGA"/>
    <property type="match status" value="1"/>
</dbReference>
<feature type="transmembrane region" description="Helical" evidence="3">
    <location>
        <begin position="95"/>
        <end position="117"/>
    </location>
</feature>
<dbReference type="GO" id="GO:0005886">
    <property type="term" value="C:plasma membrane"/>
    <property type="evidence" value="ECO:0007669"/>
    <property type="project" value="UniProtKB-SubCell"/>
</dbReference>
<sequence length="356" mass="39496">MKGIRIIIARIIYAIHWFYLAPLIPYLINKLDIPIQLAGLIPFSFFLGSGIMQVPSAYISTRIGLRNTLLVGLLVMSISPLMVSYSRTFSELLLSYLIDGIGASMFFSTGGGMLAFLNKDSPAFALGIYNAAFALGGLIGLNWYLIFKNGILLFYILSFLTLISLIINVCNPNLKPKWNIIKDYRIILLGISISGIWGVYYVIGELYPTFAFYYMHLNITNSSLFTSFLLISSAVGGLLTFIADKRVKKFNLLIVSSILGTLPSLLLYTNIYYAGIIITGIFNELAISVMYSIIAVLQKGENSTMGLALVNSLNILIGMNFEPLASYFGYYMWAIVNIVGLMLFTLIILIRQSISV</sequence>
<organism evidence="5 6">
    <name type="scientific">Saccharolobus caldissimus</name>
    <dbReference type="NCBI Taxonomy" id="1702097"/>
    <lineage>
        <taxon>Archaea</taxon>
        <taxon>Thermoproteota</taxon>
        <taxon>Thermoprotei</taxon>
        <taxon>Sulfolobales</taxon>
        <taxon>Sulfolobaceae</taxon>
        <taxon>Saccharolobus</taxon>
    </lineage>
</organism>
<protein>
    <recommendedName>
        <fullName evidence="4">Major facilitator superfamily (MFS) profile domain-containing protein</fullName>
    </recommendedName>
</protein>
<dbReference type="Proteomes" id="UP001319921">
    <property type="component" value="Chromosome"/>
</dbReference>
<dbReference type="InterPro" id="IPR050375">
    <property type="entry name" value="MFS_TsgA-like"/>
</dbReference>
<reference evidence="5 6" key="1">
    <citation type="journal article" date="2022" name="Microbiol. Resour. Announc.">
        <title>Complete Genome Sequence of the Hyperthermophilic and Acidophilic Archaeon Saccharolobus caldissimus Strain HS-3T.</title>
        <authorList>
            <person name="Sakai H.D."/>
            <person name="Kurosawa N."/>
        </authorList>
    </citation>
    <scope>NUCLEOTIDE SEQUENCE [LARGE SCALE GENOMIC DNA]</scope>
    <source>
        <strain evidence="5 6">JCM32116</strain>
    </source>
</reference>
<feature type="transmembrane region" description="Helical" evidence="3">
    <location>
        <begin position="7"/>
        <end position="27"/>
    </location>
</feature>
<evidence type="ECO:0000259" key="4">
    <source>
        <dbReference type="PROSITE" id="PS50850"/>
    </source>
</evidence>
<evidence type="ECO:0000313" key="6">
    <source>
        <dbReference type="Proteomes" id="UP001319921"/>
    </source>
</evidence>
<dbReference type="PANTHER" id="PTHR43702">
    <property type="entry name" value="L-FUCOSE-PROTON SYMPORTER"/>
    <property type="match status" value="1"/>
</dbReference>
<evidence type="ECO:0000256" key="2">
    <source>
        <dbReference type="ARBA" id="ARBA00022475"/>
    </source>
</evidence>
<feature type="transmembrane region" description="Helical" evidence="3">
    <location>
        <begin position="250"/>
        <end position="268"/>
    </location>
</feature>
<gene>
    <name evidence="5" type="ORF">SACC_20580</name>
</gene>
<keyword evidence="6" id="KW-1185">Reference proteome</keyword>
<dbReference type="AlphaFoldDB" id="A0AAQ4CTB0"/>
<name>A0AAQ4CTB0_9CREN</name>
<feature type="transmembrane region" description="Helical" evidence="3">
    <location>
        <begin position="274"/>
        <end position="297"/>
    </location>
</feature>
<dbReference type="Gene3D" id="1.20.1250.20">
    <property type="entry name" value="MFS general substrate transporter like domains"/>
    <property type="match status" value="1"/>
</dbReference>
<feature type="transmembrane region" description="Helical" evidence="3">
    <location>
        <begin position="33"/>
        <end position="52"/>
    </location>
</feature>
<dbReference type="GeneID" id="68866788"/>
<keyword evidence="3" id="KW-1133">Transmembrane helix</keyword>